<dbReference type="Proteomes" id="UP000060345">
    <property type="component" value="Chromosome 1"/>
</dbReference>
<organism evidence="1 2">
    <name type="scientific">Prevotella fusca JCM 17724</name>
    <dbReference type="NCBI Taxonomy" id="1236517"/>
    <lineage>
        <taxon>Bacteria</taxon>
        <taxon>Pseudomonadati</taxon>
        <taxon>Bacteroidota</taxon>
        <taxon>Bacteroidia</taxon>
        <taxon>Bacteroidales</taxon>
        <taxon>Prevotellaceae</taxon>
        <taxon>Prevotella</taxon>
    </lineage>
</organism>
<sequence>MNKQRNLVIMESRRILSEGRTVCKAGADDFSLVMELIQQGKKKMIKAGNPHQWSANYPAKETIEGDIGQGDCYLLCEKGMPIATFVFKPGPEPNYRRIDNGSWLDSQPYYVIHRVASVDGVHGVMADIVRYCSAFTSSIRIDTHAANRPMLAALSRLGFVYCGMIYVEDGSSRQAYQLLT</sequence>
<dbReference type="InterPro" id="IPR016181">
    <property type="entry name" value="Acyl_CoA_acyltransferase"/>
</dbReference>
<name>A0A0K1NHS2_9BACT</name>
<reference evidence="1 2" key="1">
    <citation type="submission" date="2015-07" db="EMBL/GenBank/DDBJ databases">
        <authorList>
            <person name="Noorani M."/>
        </authorList>
    </citation>
    <scope>NUCLEOTIDE SEQUENCE [LARGE SCALE GENOMIC DNA]</scope>
    <source>
        <strain evidence="1 2">W1435</strain>
    </source>
</reference>
<dbReference type="eggNOG" id="COG1670">
    <property type="taxonomic scope" value="Bacteria"/>
</dbReference>
<dbReference type="EMBL" id="CP012074">
    <property type="protein sequence ID" value="AKU68634.1"/>
    <property type="molecule type" value="Genomic_DNA"/>
</dbReference>
<dbReference type="SUPFAM" id="SSF55729">
    <property type="entry name" value="Acyl-CoA N-acyltransferases (Nat)"/>
    <property type="match status" value="1"/>
</dbReference>
<dbReference type="KEGG" id="pfus:ADJ77_01975"/>
<protein>
    <submittedName>
        <fullName evidence="1">GNAT family acetyltransferase</fullName>
    </submittedName>
</protein>
<keyword evidence="1" id="KW-0808">Transferase</keyword>
<accession>A0A0K1NHS2</accession>
<dbReference type="GO" id="GO:0016740">
    <property type="term" value="F:transferase activity"/>
    <property type="evidence" value="ECO:0007669"/>
    <property type="project" value="UniProtKB-KW"/>
</dbReference>
<evidence type="ECO:0000313" key="2">
    <source>
        <dbReference type="Proteomes" id="UP000060345"/>
    </source>
</evidence>
<evidence type="ECO:0000313" key="1">
    <source>
        <dbReference type="EMBL" id="AKU68634.1"/>
    </source>
</evidence>
<gene>
    <name evidence="1" type="ORF">ADJ77_01975</name>
</gene>
<dbReference type="AlphaFoldDB" id="A0A0K1NHS2"/>
<proteinExistence type="predicted"/>
<dbReference type="Gene3D" id="3.40.630.30">
    <property type="match status" value="1"/>
</dbReference>